<dbReference type="OrthoDB" id="9764271at2"/>
<accession>A0A4R9BEX2</accession>
<dbReference type="AlphaFoldDB" id="A0A4R9BEX2"/>
<protein>
    <recommendedName>
        <fullName evidence="4">Hemagglutinin</fullName>
    </recommendedName>
</protein>
<reference evidence="2 3" key="1">
    <citation type="submission" date="2019-03" db="EMBL/GenBank/DDBJ databases">
        <title>Genomics of glacier-inhabiting Cryobacterium strains.</title>
        <authorList>
            <person name="Liu Q."/>
            <person name="Xin Y.-H."/>
        </authorList>
    </citation>
    <scope>NUCLEOTIDE SEQUENCE [LARGE SCALE GENOMIC DNA]</scope>
    <source>
        <strain evidence="2 3">Hh4</strain>
    </source>
</reference>
<evidence type="ECO:0000313" key="2">
    <source>
        <dbReference type="EMBL" id="TFD82682.1"/>
    </source>
</evidence>
<dbReference type="RefSeq" id="WP_134522146.1">
    <property type="nucleotide sequence ID" value="NZ_SOHH01000020.1"/>
</dbReference>
<proteinExistence type="predicted"/>
<evidence type="ECO:0000256" key="1">
    <source>
        <dbReference type="SAM" id="SignalP"/>
    </source>
</evidence>
<organism evidence="2 3">
    <name type="scientific">Cryobacterium fucosi</name>
    <dbReference type="NCBI Taxonomy" id="1259157"/>
    <lineage>
        <taxon>Bacteria</taxon>
        <taxon>Bacillati</taxon>
        <taxon>Actinomycetota</taxon>
        <taxon>Actinomycetes</taxon>
        <taxon>Micrococcales</taxon>
        <taxon>Microbacteriaceae</taxon>
        <taxon>Cryobacterium</taxon>
    </lineage>
</organism>
<dbReference type="EMBL" id="SOHH01000020">
    <property type="protein sequence ID" value="TFD82682.1"/>
    <property type="molecule type" value="Genomic_DNA"/>
</dbReference>
<keyword evidence="3" id="KW-1185">Reference proteome</keyword>
<comment type="caution">
    <text evidence="2">The sequence shown here is derived from an EMBL/GenBank/DDBJ whole genome shotgun (WGS) entry which is preliminary data.</text>
</comment>
<gene>
    <name evidence="2" type="ORF">E3T48_01650</name>
</gene>
<name>A0A4R9BEX2_9MICO</name>
<feature type="chain" id="PRO_5039714119" description="Hemagglutinin" evidence="1">
    <location>
        <begin position="29"/>
        <end position="695"/>
    </location>
</feature>
<keyword evidence="1" id="KW-0732">Signal</keyword>
<dbReference type="Proteomes" id="UP000298313">
    <property type="component" value="Unassembled WGS sequence"/>
</dbReference>
<evidence type="ECO:0008006" key="4">
    <source>
        <dbReference type="Google" id="ProtNLM"/>
    </source>
</evidence>
<feature type="signal peptide" evidence="1">
    <location>
        <begin position="1"/>
        <end position="28"/>
    </location>
</feature>
<evidence type="ECO:0000313" key="3">
    <source>
        <dbReference type="Proteomes" id="UP000298313"/>
    </source>
</evidence>
<sequence length="695" mass="72109">MKATLGFRGIAAALGVVLVVTAIQFAPATGAAALTGADFSAGNIISDKNFFDAASLSESQVQSFLTSQNCVPRDGVPCLRDFTQSTPTVSAVGGGHCAQYSGAANESASRILSKVAGACGISPKVLLVLLQKEQSLVTSPSAYGYQRAMGWGCPDSGPNYSANCDANYFGFFNQVYKSAWQFRQYTQYPLNIPGESGTRKYHIGTVYIQNHPNVSCGGSNVYIQNQATANLYLYTPYQPNASALANLYGSGDACGAYGNRNFWRIFSDWFGQPAGSTLSPVGNFDSGSATMQTATLRGWAFDPETAAPVDVHLYVNGGWGGSFTADKSRSDVGAAYPSYGPNHGFEISFPVLPGSFEACIFAINVGVGGNEPLGCKTVTTPTGPPVGNVESAVLSDRQLTLNGWAIDVDTPNPTSIHVYVNGKWGGAFPADQPREDVSRAYPGYGSNHGFNLKVGIPPGTSNVCVYAINVGVGYNQSIGCQTASTASGPPIGNIDAVQSGFGSVSLSGWAIDPDVTDSIGIHVYVDGRWAGAFPADAIRDDVAEAFPGYGPNHGFLASVAVPGGTSTVCAYAINVGSGFNQSVGCRTVTTPGGSPFGSLDSVSVGAGIATMSGWTIDPDSANPVSVHVYVDGRWGGAYQADSIRDDVGAVYPNYGPKHGFRLDVAVPAGAAKLCAYAINLGIGQNQLIGCRSIAG</sequence>